<dbReference type="InterPro" id="IPR057744">
    <property type="entry name" value="OTAase-like"/>
</dbReference>
<evidence type="ECO:0000313" key="2">
    <source>
        <dbReference type="EMBL" id="TWF52345.1"/>
    </source>
</evidence>
<dbReference type="AlphaFoldDB" id="A0A561QPN1"/>
<dbReference type="InterPro" id="IPR006680">
    <property type="entry name" value="Amidohydro-rel"/>
</dbReference>
<dbReference type="Gene3D" id="2.30.40.10">
    <property type="entry name" value="Urease, subunit C, domain 1"/>
    <property type="match status" value="1"/>
</dbReference>
<sequence>MKFLLKADRVIDGSGAQPLPNATVAVENGKITSVYQGEVPESASAGAKVLDFPGSTIMPGMIDTHVHLNLPGDGTSLEDAVKEPQGVLVATATFTANRALAAGITTVRDLGAMTDTVFNLKRAIALGHGTGPRIVACGQPITITGGHTWYLGGEADGVDGLRKKVRGMVKQGADFIKVMGSGGGTIGTLSWRAAYTREEMQALADQAHALDRKIAVHCLCAESTEFAIDAGVDHIEHAGFLIDGKGNQKFEPRIAEKLAKSGIPVTGTLAVSGAVVKMMSARENLTEAEQAFLARWRGMMADNIEQFSKLREAGVRFVAGTDAGWRFTPFDGLPLEMEMMQQGGMSALDAITAGTGFAAKAIGIDDKVGTLTPGLAADIIVVKGNPVDDLDHLRHLDLVMQAGEIRAHAQKAA</sequence>
<dbReference type="PANTHER" id="PTHR43135:SF3">
    <property type="entry name" value="ALPHA-D-RIBOSE 1-METHYLPHOSPHONATE 5-TRIPHOSPHATE DIPHOSPHATASE"/>
    <property type="match status" value="1"/>
</dbReference>
<dbReference type="Gene3D" id="3.20.20.140">
    <property type="entry name" value="Metal-dependent hydrolases"/>
    <property type="match status" value="1"/>
</dbReference>
<keyword evidence="2" id="KW-0378">Hydrolase</keyword>
<dbReference type="OrthoDB" id="9765769at2"/>
<dbReference type="PANTHER" id="PTHR43135">
    <property type="entry name" value="ALPHA-D-RIBOSE 1-METHYLPHOSPHONATE 5-TRIPHOSPHATE DIPHOSPHATASE"/>
    <property type="match status" value="1"/>
</dbReference>
<evidence type="ECO:0000313" key="3">
    <source>
        <dbReference type="Proteomes" id="UP000320653"/>
    </source>
</evidence>
<dbReference type="InterPro" id="IPR011059">
    <property type="entry name" value="Metal-dep_hydrolase_composite"/>
</dbReference>
<organism evidence="2 3">
    <name type="scientific">Neorhizobium alkalisoli</name>
    <dbReference type="NCBI Taxonomy" id="528178"/>
    <lineage>
        <taxon>Bacteria</taxon>
        <taxon>Pseudomonadati</taxon>
        <taxon>Pseudomonadota</taxon>
        <taxon>Alphaproteobacteria</taxon>
        <taxon>Hyphomicrobiales</taxon>
        <taxon>Rhizobiaceae</taxon>
        <taxon>Rhizobium/Agrobacterium group</taxon>
        <taxon>Neorhizobium</taxon>
    </lineage>
</organism>
<dbReference type="SUPFAM" id="SSF51556">
    <property type="entry name" value="Metallo-dependent hydrolases"/>
    <property type="match status" value="1"/>
</dbReference>
<keyword evidence="3" id="KW-1185">Reference proteome</keyword>
<protein>
    <submittedName>
        <fullName evidence="2">Imidazolonepropionase-like amidohydrolase</fullName>
    </submittedName>
</protein>
<dbReference type="RefSeq" id="WP_145640049.1">
    <property type="nucleotide sequence ID" value="NZ_VIWP01000005.1"/>
</dbReference>
<accession>A0A561QPN1</accession>
<reference evidence="2 3" key="1">
    <citation type="submission" date="2019-06" db="EMBL/GenBank/DDBJ databases">
        <title>Sorghum-associated microbial communities from plants grown in Nebraska, USA.</title>
        <authorList>
            <person name="Schachtman D."/>
        </authorList>
    </citation>
    <scope>NUCLEOTIDE SEQUENCE [LARGE SCALE GENOMIC DNA]</scope>
    <source>
        <strain evidence="2 3">1225</strain>
    </source>
</reference>
<dbReference type="InterPro" id="IPR032466">
    <property type="entry name" value="Metal_Hydrolase"/>
</dbReference>
<comment type="caution">
    <text evidence="2">The sequence shown here is derived from an EMBL/GenBank/DDBJ whole genome shotgun (WGS) entry which is preliminary data.</text>
</comment>
<dbReference type="EMBL" id="VIWP01000005">
    <property type="protein sequence ID" value="TWF52345.1"/>
    <property type="molecule type" value="Genomic_DNA"/>
</dbReference>
<dbReference type="InterPro" id="IPR018228">
    <property type="entry name" value="DNase_TatD-rel_CS"/>
</dbReference>
<dbReference type="InterPro" id="IPR051781">
    <property type="entry name" value="Metallo-dep_Hydrolase"/>
</dbReference>
<dbReference type="Pfam" id="PF01979">
    <property type="entry name" value="Amidohydro_1"/>
    <property type="match status" value="1"/>
</dbReference>
<dbReference type="PROSITE" id="PS01137">
    <property type="entry name" value="TATD_1"/>
    <property type="match status" value="1"/>
</dbReference>
<gene>
    <name evidence="2" type="ORF">FHW37_105449</name>
</gene>
<proteinExistence type="predicted"/>
<dbReference type="SUPFAM" id="SSF51338">
    <property type="entry name" value="Composite domain of metallo-dependent hydrolases"/>
    <property type="match status" value="1"/>
</dbReference>
<evidence type="ECO:0000259" key="1">
    <source>
        <dbReference type="Pfam" id="PF01979"/>
    </source>
</evidence>
<dbReference type="CDD" id="cd01299">
    <property type="entry name" value="Met_dep_hydrolase_A"/>
    <property type="match status" value="1"/>
</dbReference>
<dbReference type="Proteomes" id="UP000320653">
    <property type="component" value="Unassembled WGS sequence"/>
</dbReference>
<dbReference type="GO" id="GO:0016810">
    <property type="term" value="F:hydrolase activity, acting on carbon-nitrogen (but not peptide) bonds"/>
    <property type="evidence" value="ECO:0007669"/>
    <property type="project" value="InterPro"/>
</dbReference>
<name>A0A561QPN1_9HYPH</name>
<feature type="domain" description="Amidohydrolase-related" evidence="1">
    <location>
        <begin position="56"/>
        <end position="396"/>
    </location>
</feature>